<evidence type="ECO:0000256" key="1">
    <source>
        <dbReference type="SAM" id="MobiDB-lite"/>
    </source>
</evidence>
<evidence type="ECO:0008006" key="4">
    <source>
        <dbReference type="Google" id="ProtNLM"/>
    </source>
</evidence>
<feature type="region of interest" description="Disordered" evidence="1">
    <location>
        <begin position="35"/>
        <end position="67"/>
    </location>
</feature>
<feature type="region of interest" description="Disordered" evidence="1">
    <location>
        <begin position="305"/>
        <end position="326"/>
    </location>
</feature>
<evidence type="ECO:0000313" key="2">
    <source>
        <dbReference type="EMBL" id="GAA4239906.1"/>
    </source>
</evidence>
<protein>
    <recommendedName>
        <fullName evidence="4">DUF4412 domain-containing protein</fullName>
    </recommendedName>
</protein>
<evidence type="ECO:0000313" key="3">
    <source>
        <dbReference type="Proteomes" id="UP001501682"/>
    </source>
</evidence>
<feature type="compositionally biased region" description="Basic and acidic residues" evidence="1">
    <location>
        <begin position="305"/>
        <end position="316"/>
    </location>
</feature>
<dbReference type="Proteomes" id="UP001501682">
    <property type="component" value="Unassembled WGS sequence"/>
</dbReference>
<accession>A0ABP8CJ71</accession>
<dbReference type="EMBL" id="BAABCB010000002">
    <property type="protein sequence ID" value="GAA4239906.1"/>
    <property type="molecule type" value="Genomic_DNA"/>
</dbReference>
<name>A0ABP8CJ71_9FLAO</name>
<comment type="caution">
    <text evidence="2">The sequence shown here is derived from an EMBL/GenBank/DDBJ whole genome shotgun (WGS) entry which is preliminary data.</text>
</comment>
<keyword evidence="3" id="KW-1185">Reference proteome</keyword>
<organism evidence="2 3">
    <name type="scientific">Winogradskyella damuponensis</name>
    <dbReference type="NCBI Taxonomy" id="943939"/>
    <lineage>
        <taxon>Bacteria</taxon>
        <taxon>Pseudomonadati</taxon>
        <taxon>Bacteroidota</taxon>
        <taxon>Flavobacteriia</taxon>
        <taxon>Flavobacteriales</taxon>
        <taxon>Flavobacteriaceae</taxon>
        <taxon>Winogradskyella</taxon>
    </lineage>
</organism>
<reference evidence="3" key="1">
    <citation type="journal article" date="2019" name="Int. J. Syst. Evol. Microbiol.">
        <title>The Global Catalogue of Microorganisms (GCM) 10K type strain sequencing project: providing services to taxonomists for standard genome sequencing and annotation.</title>
        <authorList>
            <consortium name="The Broad Institute Genomics Platform"/>
            <consortium name="The Broad Institute Genome Sequencing Center for Infectious Disease"/>
            <person name="Wu L."/>
            <person name="Ma J."/>
        </authorList>
    </citation>
    <scope>NUCLEOTIDE SEQUENCE [LARGE SCALE GENOMIC DNA]</scope>
    <source>
        <strain evidence="3">JCM 17633</strain>
    </source>
</reference>
<proteinExistence type="predicted"/>
<gene>
    <name evidence="2" type="ORF">GCM10022292_00190</name>
</gene>
<sequence>MVVNVDAQILKKIRKKAEQAAERTILKKTDQVVSKKTEKTIDDATTTNKSKKRSRKNSEEQIESESTNSALELNTKYKTDFYKEDVVLKIHENGNSNQTQYFDAEEVAVRLESNKTPKPGYTDSEGFIYAYNDKAQAYNKSSLIASGGQGMMMPNMMLEMLKLPPEPFMANTQKQMDKNITPNPFNGFVEFAFIYKPEHFRYEDFKESKQSLRGISYTKFEFLNEPGYEGSYVIFDDNDRLIEIYTNKSDTKQSMSAFDMDMMPPGESLIIYEYTPVEVNLPPAREVKSRGQDMMGMVMGSFKKDENSENINKDDYDTSNSKGQVKSARNALKNNKVTAKMLPDSYDFDWQLETEILMASRKKEAIDMTFLIKENANYQATKMVDNKSKNKGNATMLFDSNLNIMVMFMETQGHNFFQMYPIPELKNTNDKPNFKITDLASKTILNYNCKGLQLEDDKYIIKMYHTIEAPIKLSHFMNFNGVKNMDLPDIDPKILSQFSNGLIMEMEMIDKNKSKNNISITAKSLDKKPTTISKKDYQSMNLLSGFKN</sequence>